<evidence type="ECO:0000259" key="2">
    <source>
        <dbReference type="PROSITE" id="PS50943"/>
    </source>
</evidence>
<comment type="similarity">
    <text evidence="1">Belongs to the short-chain fatty acyl-CoA assimilation regulator (ScfR) family.</text>
</comment>
<dbReference type="CDD" id="cd00093">
    <property type="entry name" value="HTH_XRE"/>
    <property type="match status" value="1"/>
</dbReference>
<dbReference type="PROSITE" id="PS50943">
    <property type="entry name" value="HTH_CROC1"/>
    <property type="match status" value="1"/>
</dbReference>
<gene>
    <name evidence="3" type="ORF">NXS10_00730</name>
</gene>
<dbReference type="EMBL" id="JANUXX010000001">
    <property type="protein sequence ID" value="MCS4487507.1"/>
    <property type="molecule type" value="Genomic_DNA"/>
</dbReference>
<dbReference type="Proteomes" id="UP001206548">
    <property type="component" value="Unassembled WGS sequence"/>
</dbReference>
<sequence length="628" mass="73933">MGEQLFEKLIQTNYYNDIYKKVENYVYSNHSEIAVKSYTIENINFKKLDDFVVKKVLSRKVRDEKIISELQVIATLEIGGNTKYGYETDSTDIWLRVTVEYELDEGMHHFKVLQVIPFDPNDYDASELGLSPEFVPYIKANEFDDIAEGILKQYYPQALETPMALPIDEYLSNIGLTKVEGKLTEDSSIFGEMVFKDTEVVFYDEDTPESRLVKKKTILVDPEVICLRNQGSYNNTIVHESVHWLLHRHHNEYKMLFDQNHKRSSSLRDNTISSSSEWSDYDWMEWQANGIAARVLMPKSMTKQKVNQLMTDYSLQYDGDEKFTMFERIIDDLAEFFQVSRLAAKIRLQQLGYHEFEGIYNFVGNEYLRSYGCELRAMTKNKSFTISFPNACFLSWKNEQFRKLMDLGRYVYVDNHFCLKDPKYVNMVEYGIYEMTDYAYKHMDECCLLFDISYKTDKNKSISITIFNEYVMYRGKSTVEIEVDFSEFTNIVNDSIIPNDPKLFEEVARINEEMPSGFCAMLIYHRTRKDITQEELAEASGVSLSTIQRFETQRDASRKLEKMMGITLGMKLYPDFSFKLIEKSGTTFRDEMPTHCTYKMLLRYYYHLGAYECNQKLIEMNIPEFWEK</sequence>
<name>A0ABT2F524_9STRE</name>
<reference evidence="3 4" key="1">
    <citation type="journal article" date="2023" name="Int. J. Syst. Evol. Microbiol.">
        <title>Streptococcus sciuri sp. nov., Staphylococcus marylandisciuri sp. nov. and Staphylococcus americanisciuri sp. nov., isolated from faeces of eastern grey squirrel (Sciurus carolinensis).</title>
        <authorList>
            <person name="Volokhov D.V."/>
            <person name="Zagorodnyaya T.A."/>
            <person name="Furtak V.A."/>
            <person name="Nattanmai G."/>
            <person name="Randall L."/>
            <person name="Jose S."/>
            <person name="Gao Y."/>
            <person name="Eisenberg T."/>
            <person name="Delmonte P."/>
            <person name="Blom J."/>
            <person name="Mitchell K.K."/>
        </authorList>
    </citation>
    <scope>NUCLEOTIDE SEQUENCE [LARGE SCALE GENOMIC DNA]</scope>
    <source>
        <strain evidence="3 4">SQ9-PEA</strain>
    </source>
</reference>
<dbReference type="InterPro" id="IPR010359">
    <property type="entry name" value="IrrE_HExxH"/>
</dbReference>
<evidence type="ECO:0000313" key="4">
    <source>
        <dbReference type="Proteomes" id="UP001206548"/>
    </source>
</evidence>
<dbReference type="InterPro" id="IPR010982">
    <property type="entry name" value="Lambda_DNA-bd_dom_sf"/>
</dbReference>
<dbReference type="SUPFAM" id="SSF47413">
    <property type="entry name" value="lambda repressor-like DNA-binding domains"/>
    <property type="match status" value="1"/>
</dbReference>
<accession>A0ABT2F524</accession>
<dbReference type="RefSeq" id="WP_259136605.1">
    <property type="nucleotide sequence ID" value="NZ_JANUXX010000001.1"/>
</dbReference>
<comment type="caution">
    <text evidence="3">The sequence shown here is derived from an EMBL/GenBank/DDBJ whole genome shotgun (WGS) entry which is preliminary data.</text>
</comment>
<evidence type="ECO:0000256" key="1">
    <source>
        <dbReference type="ARBA" id="ARBA00007227"/>
    </source>
</evidence>
<dbReference type="Pfam" id="PF01381">
    <property type="entry name" value="HTH_3"/>
    <property type="match status" value="1"/>
</dbReference>
<feature type="domain" description="HTH cro/C1-type" evidence="2">
    <location>
        <begin position="522"/>
        <end position="552"/>
    </location>
</feature>
<dbReference type="Pfam" id="PF06114">
    <property type="entry name" value="Peptidase_M78"/>
    <property type="match status" value="1"/>
</dbReference>
<dbReference type="InterPro" id="IPR001387">
    <property type="entry name" value="Cro/C1-type_HTH"/>
</dbReference>
<protein>
    <submittedName>
        <fullName evidence="3">ImmA/IrrE family metallo-endopeptidase</fullName>
    </submittedName>
</protein>
<organism evidence="3 4">
    <name type="scientific">Streptococcus sciuri</name>
    <dbReference type="NCBI Taxonomy" id="2973939"/>
    <lineage>
        <taxon>Bacteria</taxon>
        <taxon>Bacillati</taxon>
        <taxon>Bacillota</taxon>
        <taxon>Bacilli</taxon>
        <taxon>Lactobacillales</taxon>
        <taxon>Streptococcaceae</taxon>
        <taxon>Streptococcus</taxon>
    </lineage>
</organism>
<proteinExistence type="inferred from homology"/>
<keyword evidence="4" id="KW-1185">Reference proteome</keyword>
<evidence type="ECO:0000313" key="3">
    <source>
        <dbReference type="EMBL" id="MCS4487507.1"/>
    </source>
</evidence>
<dbReference type="Gene3D" id="1.10.260.40">
    <property type="entry name" value="lambda repressor-like DNA-binding domains"/>
    <property type="match status" value="1"/>
</dbReference>